<evidence type="ECO:0000256" key="1">
    <source>
        <dbReference type="SAM" id="MobiDB-lite"/>
    </source>
</evidence>
<dbReference type="Proteomes" id="UP001529369">
    <property type="component" value="Unassembled WGS sequence"/>
</dbReference>
<reference evidence="3" key="1">
    <citation type="journal article" date="2019" name="Int. J. Syst. Evol. Microbiol.">
        <title>The Global Catalogue of Microorganisms (GCM) 10K type strain sequencing project: providing services to taxonomists for standard genome sequencing and annotation.</title>
        <authorList>
            <consortium name="The Broad Institute Genomics Platform"/>
            <consortium name="The Broad Institute Genome Sequencing Center for Infectious Disease"/>
            <person name="Wu L."/>
            <person name="Ma J."/>
        </authorList>
    </citation>
    <scope>NUCLEOTIDE SEQUENCE [LARGE SCALE GENOMIC DNA]</scope>
    <source>
        <strain evidence="3">CECT 7131</strain>
    </source>
</reference>
<comment type="caution">
    <text evidence="2">The sequence shown here is derived from an EMBL/GenBank/DDBJ whole genome shotgun (WGS) entry which is preliminary data.</text>
</comment>
<name>A0ABT8A3Z8_9PROT</name>
<gene>
    <name evidence="2" type="ORF">QWZ14_09095</name>
</gene>
<evidence type="ECO:0000313" key="2">
    <source>
        <dbReference type="EMBL" id="MDN3564518.1"/>
    </source>
</evidence>
<proteinExistence type="predicted"/>
<keyword evidence="3" id="KW-1185">Reference proteome</keyword>
<evidence type="ECO:0000313" key="3">
    <source>
        <dbReference type="Proteomes" id="UP001529369"/>
    </source>
</evidence>
<protein>
    <recommendedName>
        <fullName evidence="4">DUF707 domain-containing protein</fullName>
    </recommendedName>
</protein>
<dbReference type="EMBL" id="JAUFPN010000107">
    <property type="protein sequence ID" value="MDN3564518.1"/>
    <property type="molecule type" value="Genomic_DNA"/>
</dbReference>
<dbReference type="RefSeq" id="WP_290316317.1">
    <property type="nucleotide sequence ID" value="NZ_JAUFPN010000107.1"/>
</dbReference>
<sequence>MPARTTAVLFQTHFFDKWAERAFARLRKQAAPGCTFFVLIRLDADAPVPERLRRVPHHIVRTPDLHALPYPQKAVATPGWNLWHDGHTDLILMHFCRAHPDYDFYWQVEYDVAFSSSWHRFFAAFEDDPSDLLATVVYRRRDHKEWLFWDSLVTTDETPDDSQALRSFMPIFRASGALVRAMDAAYQKGWGGHLECTWATIASMRGLTVADIGAEGEFTAAHNRKRFYFSTPFDMYLWPGSMAFKPTLFRTGSTPDMLWHPVKPFWLWIEVRQTLLIWRSRAASVLRERAPALLPARWRMPGSFSAPKPKAPTSTRPQGTN</sequence>
<organism evidence="2 3">
    <name type="scientific">Paeniroseomonas aquatica</name>
    <dbReference type="NCBI Taxonomy" id="373043"/>
    <lineage>
        <taxon>Bacteria</taxon>
        <taxon>Pseudomonadati</taxon>
        <taxon>Pseudomonadota</taxon>
        <taxon>Alphaproteobacteria</taxon>
        <taxon>Acetobacterales</taxon>
        <taxon>Acetobacteraceae</taxon>
        <taxon>Paeniroseomonas</taxon>
    </lineage>
</organism>
<evidence type="ECO:0008006" key="4">
    <source>
        <dbReference type="Google" id="ProtNLM"/>
    </source>
</evidence>
<feature type="compositionally biased region" description="Polar residues" evidence="1">
    <location>
        <begin position="312"/>
        <end position="321"/>
    </location>
</feature>
<feature type="region of interest" description="Disordered" evidence="1">
    <location>
        <begin position="301"/>
        <end position="321"/>
    </location>
</feature>
<accession>A0ABT8A3Z8</accession>